<dbReference type="GO" id="GO:0015074">
    <property type="term" value="P:DNA integration"/>
    <property type="evidence" value="ECO:0007669"/>
    <property type="project" value="InterPro"/>
</dbReference>
<dbReference type="EMBL" id="CAJPWZ010003289">
    <property type="protein sequence ID" value="CAG2255980.1"/>
    <property type="molecule type" value="Genomic_DNA"/>
</dbReference>
<reference evidence="3" key="1">
    <citation type="submission" date="2021-03" db="EMBL/GenBank/DDBJ databases">
        <authorList>
            <person name="Bekaert M."/>
        </authorList>
    </citation>
    <scope>NUCLEOTIDE SEQUENCE</scope>
</reference>
<dbReference type="SUPFAM" id="SSF56672">
    <property type="entry name" value="DNA/RNA polymerases"/>
    <property type="match status" value="1"/>
</dbReference>
<gene>
    <name evidence="3" type="ORF">MEDL_67340</name>
</gene>
<dbReference type="GO" id="GO:0006310">
    <property type="term" value="P:DNA recombination"/>
    <property type="evidence" value="ECO:0007669"/>
    <property type="project" value="UniProtKB-KW"/>
</dbReference>
<evidence type="ECO:0000259" key="2">
    <source>
        <dbReference type="Pfam" id="PF00078"/>
    </source>
</evidence>
<sequence length="686" mass="78606">MIKCTDLPTLECKNNFSARSQPLSVRELINKECEKGFLSGPYKIPPFNYYRVSPLGLAVGKYSGKKRLILDLSAPHDDDDNCSINDLISKEDCSMTYVRIDDAIKVIRKLGRFSLCSKFDIEAAFKQLGIRKDQWHLFCIKWCKEYFFFNRLAFGCRSSPIIFDNLSRAICWIATNIYKIEYIFHLLDDFLTIDKPDSCAERTMALMTTLFKRLNIPLAKHKVVGPCTVIEYLGIILDTEKMETRLPLDKTSRISEFIKKFLNRQSCTKRELLQLLGHLNFAMRVIIPGRSFVSYLISLSTTVKDLKDKIYLTDECRTDLRFWYSFFARAVQDTCTFSGQSTSQVPASLTSNVALKSTVSDLWRHVLSTRTSQTYKVGYRAYTAFLANNGVVWLGKPMPPISEDILIYFVAHCYKNLRLLHTTIKLYLCGIRFYYIQSNCDHPFDYTNESTLLRLNMIMRAVKRIQGEHNSKPRLPITFQVLGRICNSLRAGVFSTFTDCMLETACTVAFFGFLRCGEFTVSKHFDSTVNLSVTDVEILDSYAILHLKTSKTDPFRKGVSIQLHKSDHTICPFSAVQKYIAIRKGREASFCFSDPLFVKENGNALDRDFFIRSLRHVLDICGYNSSLYNGHSFRIGASTSAGSVNIQDHLIKTLGRWTSDSYCRYIRISNDTIRKAQKSLTLSKNT</sequence>
<keyword evidence="4" id="KW-1185">Reference proteome</keyword>
<evidence type="ECO:0000256" key="1">
    <source>
        <dbReference type="ARBA" id="ARBA00023172"/>
    </source>
</evidence>
<keyword evidence="1" id="KW-0233">DNA recombination</keyword>
<dbReference type="GO" id="GO:0003677">
    <property type="term" value="F:DNA binding"/>
    <property type="evidence" value="ECO:0007669"/>
    <property type="project" value="InterPro"/>
</dbReference>
<organism evidence="3 4">
    <name type="scientific">Mytilus edulis</name>
    <name type="common">Blue mussel</name>
    <dbReference type="NCBI Taxonomy" id="6550"/>
    <lineage>
        <taxon>Eukaryota</taxon>
        <taxon>Metazoa</taxon>
        <taxon>Spiralia</taxon>
        <taxon>Lophotrochozoa</taxon>
        <taxon>Mollusca</taxon>
        <taxon>Bivalvia</taxon>
        <taxon>Autobranchia</taxon>
        <taxon>Pteriomorphia</taxon>
        <taxon>Mytilida</taxon>
        <taxon>Mytiloidea</taxon>
        <taxon>Mytilidae</taxon>
        <taxon>Mytilinae</taxon>
        <taxon>Mytilus</taxon>
    </lineage>
</organism>
<dbReference type="Proteomes" id="UP000683360">
    <property type="component" value="Unassembled WGS sequence"/>
</dbReference>
<evidence type="ECO:0000313" key="3">
    <source>
        <dbReference type="EMBL" id="CAG2255980.1"/>
    </source>
</evidence>
<dbReference type="InterPro" id="IPR052055">
    <property type="entry name" value="Hepadnavirus_pol/RT"/>
</dbReference>
<dbReference type="Gene3D" id="1.10.443.10">
    <property type="entry name" value="Intergrase catalytic core"/>
    <property type="match status" value="1"/>
</dbReference>
<dbReference type="OrthoDB" id="10068687at2759"/>
<dbReference type="PANTHER" id="PTHR33050">
    <property type="entry name" value="REVERSE TRANSCRIPTASE DOMAIN-CONTAINING PROTEIN"/>
    <property type="match status" value="1"/>
</dbReference>
<dbReference type="Gene3D" id="3.30.70.270">
    <property type="match status" value="1"/>
</dbReference>
<dbReference type="SUPFAM" id="SSF56349">
    <property type="entry name" value="DNA breaking-rejoining enzymes"/>
    <property type="match status" value="1"/>
</dbReference>
<dbReference type="InterPro" id="IPR043502">
    <property type="entry name" value="DNA/RNA_pol_sf"/>
</dbReference>
<dbReference type="InterPro" id="IPR000477">
    <property type="entry name" value="RT_dom"/>
</dbReference>
<proteinExistence type="predicted"/>
<dbReference type="InterPro" id="IPR043128">
    <property type="entry name" value="Rev_trsase/Diguanyl_cyclase"/>
</dbReference>
<dbReference type="Pfam" id="PF00078">
    <property type="entry name" value="RVT_1"/>
    <property type="match status" value="1"/>
</dbReference>
<feature type="domain" description="Reverse transcriptase" evidence="2">
    <location>
        <begin position="104"/>
        <end position="237"/>
    </location>
</feature>
<dbReference type="Gene3D" id="3.10.10.10">
    <property type="entry name" value="HIV Type 1 Reverse Transcriptase, subunit A, domain 1"/>
    <property type="match status" value="1"/>
</dbReference>
<dbReference type="InterPro" id="IPR013762">
    <property type="entry name" value="Integrase-like_cat_sf"/>
</dbReference>
<comment type="caution">
    <text evidence="3">The sequence shown here is derived from an EMBL/GenBank/DDBJ whole genome shotgun (WGS) entry which is preliminary data.</text>
</comment>
<dbReference type="InterPro" id="IPR011010">
    <property type="entry name" value="DNA_brk_join_enz"/>
</dbReference>
<dbReference type="PANTHER" id="PTHR33050:SF8">
    <property type="entry name" value="REVERSE TRANSCRIPTASE DOMAIN-CONTAINING PROTEIN"/>
    <property type="match status" value="1"/>
</dbReference>
<name>A0A8S3VFL0_MYTED</name>
<dbReference type="AlphaFoldDB" id="A0A8S3VFL0"/>
<accession>A0A8S3VFL0</accession>
<evidence type="ECO:0000313" key="4">
    <source>
        <dbReference type="Proteomes" id="UP000683360"/>
    </source>
</evidence>
<dbReference type="SUPFAM" id="SSF47823">
    <property type="entry name" value="lambda integrase-like, N-terminal domain"/>
    <property type="match status" value="1"/>
</dbReference>
<protein>
    <recommendedName>
        <fullName evidence="2">Reverse transcriptase domain-containing protein</fullName>
    </recommendedName>
</protein>